<organism evidence="1 2">
    <name type="scientific">Moraxella canis</name>
    <dbReference type="NCBI Taxonomy" id="90239"/>
    <lineage>
        <taxon>Bacteria</taxon>
        <taxon>Pseudomonadati</taxon>
        <taxon>Pseudomonadota</taxon>
        <taxon>Gammaproteobacteria</taxon>
        <taxon>Moraxellales</taxon>
        <taxon>Moraxellaceae</taxon>
        <taxon>Moraxella</taxon>
    </lineage>
</organism>
<sequence length="199" mass="23431">MRPLTQNQINLLPEVKDKAPKNKKGEILKRLIDGYLGGEKLERGDLDIIKIAVQLHQTNEKKKRLQAKQRQKDYKEIKAENAKKTREKIILGACDVVSLKNGGYPFLNFLLAFRSGYLSDTDLKFMQERYMIDSKINAHGYKMWRVYIDDDHAYILCDSQDKNNNFNLLYHFFSPREKKVLKTITIKRYDQDPRLSYVN</sequence>
<evidence type="ECO:0000313" key="2">
    <source>
        <dbReference type="Proteomes" id="UP000190322"/>
    </source>
</evidence>
<gene>
    <name evidence="1" type="ORF">B0180_10000</name>
</gene>
<reference evidence="1 2" key="1">
    <citation type="submission" date="2017-02" db="EMBL/GenBank/DDBJ databases">
        <title>Draft genome sequence of Moraxella canis CCUG 8415A type strain.</title>
        <authorList>
            <person name="Engstrom-Jakobsson H."/>
            <person name="Salva-Serra F."/>
            <person name="Thorell K."/>
            <person name="Gonzales-Siles L."/>
            <person name="Karlsson R."/>
            <person name="Boulund F."/>
            <person name="Engstrand L."/>
            <person name="Moore E."/>
        </authorList>
    </citation>
    <scope>NUCLEOTIDE SEQUENCE [LARGE SCALE GENOMIC DNA]</scope>
    <source>
        <strain evidence="1 2">CCUG 8415A</strain>
    </source>
</reference>
<dbReference type="Proteomes" id="UP000190322">
    <property type="component" value="Unassembled WGS sequence"/>
</dbReference>
<evidence type="ECO:0000313" key="1">
    <source>
        <dbReference type="EMBL" id="OOR82062.1"/>
    </source>
</evidence>
<comment type="caution">
    <text evidence="1">The sequence shown here is derived from an EMBL/GenBank/DDBJ whole genome shotgun (WGS) entry which is preliminary data.</text>
</comment>
<protein>
    <submittedName>
        <fullName evidence="1">Uncharacterized protein</fullName>
    </submittedName>
</protein>
<dbReference type="RefSeq" id="WP_078256765.1">
    <property type="nucleotide sequence ID" value="NZ_MUXT01000017.1"/>
</dbReference>
<proteinExistence type="predicted"/>
<dbReference type="EMBL" id="MUXT01000017">
    <property type="protein sequence ID" value="OOR82062.1"/>
    <property type="molecule type" value="Genomic_DNA"/>
</dbReference>
<dbReference type="AlphaFoldDB" id="A0A1S9ZET7"/>
<accession>A0A1S9ZET7</accession>
<name>A0A1S9ZET7_9GAMM</name>